<dbReference type="InterPro" id="IPR012495">
    <property type="entry name" value="TadE-like_dom"/>
</dbReference>
<keyword evidence="1" id="KW-1133">Transmembrane helix</keyword>
<evidence type="ECO:0000256" key="1">
    <source>
        <dbReference type="SAM" id="Phobius"/>
    </source>
</evidence>
<dbReference type="Proteomes" id="UP000245926">
    <property type="component" value="Chromosome"/>
</dbReference>
<organism evidence="3 4">
    <name type="scientific">Methylobacterium durans</name>
    <dbReference type="NCBI Taxonomy" id="2202825"/>
    <lineage>
        <taxon>Bacteria</taxon>
        <taxon>Pseudomonadati</taxon>
        <taxon>Pseudomonadota</taxon>
        <taxon>Alphaproteobacteria</taxon>
        <taxon>Hyphomicrobiales</taxon>
        <taxon>Methylobacteriaceae</taxon>
        <taxon>Methylobacterium</taxon>
    </lineage>
</organism>
<feature type="transmembrane region" description="Helical" evidence="1">
    <location>
        <begin position="20"/>
        <end position="40"/>
    </location>
</feature>
<dbReference type="OrthoDB" id="7189296at2"/>
<evidence type="ECO:0000313" key="3">
    <source>
        <dbReference type="EMBL" id="AWN44329.1"/>
    </source>
</evidence>
<keyword evidence="4" id="KW-1185">Reference proteome</keyword>
<evidence type="ECO:0000259" key="2">
    <source>
        <dbReference type="Pfam" id="PF07811"/>
    </source>
</evidence>
<dbReference type="KEGG" id="mets:DK389_02535"/>
<reference evidence="4" key="1">
    <citation type="submission" date="2018-05" db="EMBL/GenBank/DDBJ databases">
        <title>Complete Genome Sequence of Methylobacterium sp. 17SD2-17.</title>
        <authorList>
            <person name="Srinivasan S."/>
        </authorList>
    </citation>
    <scope>NUCLEOTIDE SEQUENCE [LARGE SCALE GENOMIC DNA]</scope>
    <source>
        <strain evidence="4">17SD2-17</strain>
    </source>
</reference>
<evidence type="ECO:0000313" key="4">
    <source>
        <dbReference type="Proteomes" id="UP000245926"/>
    </source>
</evidence>
<name>A0A2U8WE03_9HYPH</name>
<protein>
    <submittedName>
        <fullName evidence="3">Pilus assembly protein TadE</fullName>
    </submittedName>
</protein>
<dbReference type="AlphaFoldDB" id="A0A2U8WE03"/>
<dbReference type="EMBL" id="CP029550">
    <property type="protein sequence ID" value="AWN44329.1"/>
    <property type="molecule type" value="Genomic_DNA"/>
</dbReference>
<keyword evidence="1" id="KW-0472">Membrane</keyword>
<sequence>MTGLSRHLHLFAARRDGVSAVEFALIAPILILLFTATIDVPRAFSINRRLASGAGTMADLISRNDFQSLDEVYAAAQAVAEPYDVGTARIVLTAAGIYRTPEGFVAKVCSSAAQKDVPRQPGSTIGPAPLGMRIDGARYVMAEVKMQYRAVFRLVPVLNGWEFTTTTLWPVREGKSVNGRDEVVLPGGRPCAANDGA</sequence>
<keyword evidence="1" id="KW-0812">Transmembrane</keyword>
<dbReference type="Pfam" id="PF07811">
    <property type="entry name" value="TadE"/>
    <property type="match status" value="1"/>
</dbReference>
<feature type="domain" description="TadE-like" evidence="2">
    <location>
        <begin position="17"/>
        <end position="54"/>
    </location>
</feature>
<gene>
    <name evidence="3" type="ORF">DK389_02535</name>
</gene>
<accession>A0A2U8WE03</accession>
<proteinExistence type="predicted"/>